<evidence type="ECO:0000313" key="3">
    <source>
        <dbReference type="EMBL" id="MBS7825247.1"/>
    </source>
</evidence>
<name>A0AB35C0X6_9GAMM</name>
<feature type="region of interest" description="Disordered" evidence="1">
    <location>
        <begin position="492"/>
        <end position="524"/>
    </location>
</feature>
<comment type="caution">
    <text evidence="3">The sequence shown here is derived from an EMBL/GenBank/DDBJ whole genome shotgun (WGS) entry which is preliminary data.</text>
</comment>
<evidence type="ECO:0000313" key="4">
    <source>
        <dbReference type="Proteomes" id="UP000680020"/>
    </source>
</evidence>
<organism evidence="3 4">
    <name type="scientific">Wohlfahrtiimonas chitiniclastica</name>
    <dbReference type="NCBI Taxonomy" id="400946"/>
    <lineage>
        <taxon>Bacteria</taxon>
        <taxon>Pseudomonadati</taxon>
        <taxon>Pseudomonadota</taxon>
        <taxon>Gammaproteobacteria</taxon>
        <taxon>Cardiobacteriales</taxon>
        <taxon>Ignatzschineriaceae</taxon>
        <taxon>Wohlfahrtiimonas</taxon>
    </lineage>
</organism>
<dbReference type="InterPro" id="IPR038440">
    <property type="entry name" value="FimV_C_sf"/>
</dbReference>
<reference evidence="3" key="1">
    <citation type="submission" date="2021-03" db="EMBL/GenBank/DDBJ databases">
        <title>Identification and antibiotic profiling of Wohlfahrtiimonas chitiniclastica, an underestimated human pathogen.</title>
        <authorList>
            <person name="Kopf A."/>
            <person name="Bunk B."/>
            <person name="Coldewey S."/>
            <person name="Gunzer F."/>
            <person name="Riedel T."/>
            <person name="Schroettner P."/>
        </authorList>
    </citation>
    <scope>NUCLEOTIDE SEQUENCE</scope>
    <source>
        <strain evidence="3">DSM 100917</strain>
    </source>
</reference>
<feature type="region of interest" description="Disordered" evidence="1">
    <location>
        <begin position="189"/>
        <end position="221"/>
    </location>
</feature>
<dbReference type="Proteomes" id="UP000680020">
    <property type="component" value="Unassembled WGS sequence"/>
</dbReference>
<sequence>MIRKNILAIALLGVFGLSHAADVENLRTISYLNEPLRLQADVIGEGDVILAERTEYLRLNHPIPTYDLSVNVVEEEGKKQLVVTTTEEVETPALTLLLESRDENNRRQLFELPILLDIRPEPAAEVAEIEIDGVNIESDQATESTNQVTLSDVPVVAPVAPKVADAKDADTQPKVAEVKKPVEKAAVKAEQAQKKVEKASTDKKADKPAKVEAKAPKAQSHLKNTVDPALVKRYGPVEAGETMWSIANKVRPAHIPPQKMIEIIKKHNPSAFTPAGVLRADVTLIIPVETPKKQHNFVKAEATTEAVGFIYELPAPPASASGSLAPTAANVAPAAVAAEVVDNDGAVTETVVTDEVPVKVVHPVNSPANDMTVISPSEPSIAAVNDVPTDAAPAEPQVEAQGDEMSASVAAETVDVTTSAQSENVTASVAEVTESVANVAPAKPKVFMVEEPEEEPGIIEIIFDNIMYVGGGALILLLAILAIVAMRRRQAAEGSTDKAPKAPKEKKAKKGKKSEAPAEESVIVEEIIEETPKKGAPQVKSASAKAAAAAAIAAPVAAVLSSEGASPAKDGTEIQSLDFDFSFTEEKPQAAASTQDAEDDMAALDFDLSFAAPAAAVTAAAVATAPKAEAKPQEAEFDTLDFDFSFDAPSETPSAAVETAAAAEPEMGGLEFDLSGFEAPKAEAEAESVEEMPTFDTLEFDGVLDFTGRNTEEAPAESEPVVEAVEAEVATVEPAMDFEPIAFDPIAVEEVTPSDEPEAVSFGENNPLFVSQDSDSGAIEAIASEENNDPTAEITEYVSFGDLIDTAQTTLANDEQVADISAIDLAKFEEDDAIEFADLMEVSTEEVDHNLDLSFVADVDDNEAGHEFLESLDFSAPADIDPIGDSVKDNVAKAEESLEHIRTVESVAVPEVVDMPEIITEEIVTNTETAEAPQMMEAVDEMDFPSFDLSEFEAPIAETIETVDAFEGMEPLEEIELIDIPAFTESTPEPVIITEPVATAPAAPIVETVVEAAPVVAPIAPTVIEKEVMVEKPVIQVVEVPVAEASEDDESEQIKLELAEAYIDFDPSLAKPLLEEVVRDGNPSQVARAEALLSKIN</sequence>
<proteinExistence type="predicted"/>
<evidence type="ECO:0008006" key="5">
    <source>
        <dbReference type="Google" id="ProtNLM"/>
    </source>
</evidence>
<dbReference type="AlphaFoldDB" id="A0AB35C0X6"/>
<dbReference type="EMBL" id="JAGIBU010000009">
    <property type="protein sequence ID" value="MBS7825247.1"/>
    <property type="molecule type" value="Genomic_DNA"/>
</dbReference>
<evidence type="ECO:0000256" key="1">
    <source>
        <dbReference type="SAM" id="MobiDB-lite"/>
    </source>
</evidence>
<evidence type="ECO:0000256" key="2">
    <source>
        <dbReference type="SAM" id="SignalP"/>
    </source>
</evidence>
<dbReference type="Gene3D" id="1.20.58.2200">
    <property type="match status" value="1"/>
</dbReference>
<dbReference type="NCBIfam" id="TIGR03504">
    <property type="entry name" value="FimV_Cterm"/>
    <property type="match status" value="1"/>
</dbReference>
<protein>
    <recommendedName>
        <fullName evidence="5">LysM domain-containing protein</fullName>
    </recommendedName>
</protein>
<feature type="compositionally biased region" description="Basic and acidic residues" evidence="1">
    <location>
        <begin position="189"/>
        <end position="215"/>
    </location>
</feature>
<feature type="compositionally biased region" description="Basic and acidic residues" evidence="1">
    <location>
        <begin position="495"/>
        <end position="505"/>
    </location>
</feature>
<dbReference type="RefSeq" id="WP_213404236.1">
    <property type="nucleotide sequence ID" value="NZ_JAGIBT010000010.1"/>
</dbReference>
<gene>
    <name evidence="3" type="ORF">J7561_08525</name>
</gene>
<feature type="chain" id="PRO_5044271676" description="LysM domain-containing protein" evidence="2">
    <location>
        <begin position="21"/>
        <end position="1097"/>
    </location>
</feature>
<accession>A0AB35C0X6</accession>
<keyword evidence="2" id="KW-0732">Signal</keyword>
<feature type="signal peptide" evidence="2">
    <location>
        <begin position="1"/>
        <end position="20"/>
    </location>
</feature>
<dbReference type="InterPro" id="IPR020011">
    <property type="entry name" value="FimV_C"/>
</dbReference>